<accession>A0A915HUL0</accession>
<evidence type="ECO:0000313" key="2">
    <source>
        <dbReference type="WBParaSite" id="nRc.2.0.1.t05584-RA"/>
    </source>
</evidence>
<keyword evidence="1" id="KW-1185">Reference proteome</keyword>
<protein>
    <submittedName>
        <fullName evidence="2">Uncharacterized protein</fullName>
    </submittedName>
</protein>
<organism evidence="1 2">
    <name type="scientific">Romanomermis culicivorax</name>
    <name type="common">Nematode worm</name>
    <dbReference type="NCBI Taxonomy" id="13658"/>
    <lineage>
        <taxon>Eukaryota</taxon>
        <taxon>Metazoa</taxon>
        <taxon>Ecdysozoa</taxon>
        <taxon>Nematoda</taxon>
        <taxon>Enoplea</taxon>
        <taxon>Dorylaimia</taxon>
        <taxon>Mermithida</taxon>
        <taxon>Mermithoidea</taxon>
        <taxon>Mermithidae</taxon>
        <taxon>Romanomermis</taxon>
    </lineage>
</organism>
<dbReference type="WBParaSite" id="nRc.2.0.1.t05584-RA">
    <property type="protein sequence ID" value="nRc.2.0.1.t05584-RA"/>
    <property type="gene ID" value="nRc.2.0.1.g05584"/>
</dbReference>
<name>A0A915HUL0_ROMCU</name>
<reference evidence="2" key="1">
    <citation type="submission" date="2022-11" db="UniProtKB">
        <authorList>
            <consortium name="WormBaseParasite"/>
        </authorList>
    </citation>
    <scope>IDENTIFICATION</scope>
</reference>
<proteinExistence type="predicted"/>
<evidence type="ECO:0000313" key="1">
    <source>
        <dbReference type="Proteomes" id="UP000887565"/>
    </source>
</evidence>
<dbReference type="AlphaFoldDB" id="A0A915HUL0"/>
<dbReference type="Proteomes" id="UP000887565">
    <property type="component" value="Unplaced"/>
</dbReference>
<sequence>MTAVSIGSSAATLVVGSGCTITSGMVAVVVGKTLLVAHCWQCGEIETNTWARRKIGSATSDRMNMGVGEKICTDDTLIISVILKDYGLDHMFTKHGFHCDDYWTAGIDNGAISQPL</sequence>